<name>A0A6M8AZ11_9ACTO</name>
<dbReference type="InterPro" id="IPR006641">
    <property type="entry name" value="YqgF/RNaseH-like_dom"/>
</dbReference>
<comment type="similarity">
    <text evidence="5">Belongs to the YqgF HJR family.</text>
</comment>
<dbReference type="HAMAP" id="MF_00651">
    <property type="entry name" value="Nuclease_YqgF"/>
    <property type="match status" value="1"/>
</dbReference>
<protein>
    <recommendedName>
        <fullName evidence="5">Putative pre-16S rRNA nuclease</fullName>
        <ecNumber evidence="5">3.1.-.-</ecNumber>
    </recommendedName>
</protein>
<evidence type="ECO:0000313" key="8">
    <source>
        <dbReference type="Proteomes" id="UP000504752"/>
    </source>
</evidence>
<dbReference type="PANTHER" id="PTHR33317:SF4">
    <property type="entry name" value="POLYNUCLEOTIDYL TRANSFERASE, RIBONUCLEASE H-LIKE SUPERFAMILY PROTEIN"/>
    <property type="match status" value="1"/>
</dbReference>
<proteinExistence type="inferred from homology"/>
<dbReference type="EMBL" id="CP053642">
    <property type="protein sequence ID" value="QKD79769.1"/>
    <property type="molecule type" value="Genomic_DNA"/>
</dbReference>
<keyword evidence="8" id="KW-1185">Reference proteome</keyword>
<sequence>MRSGVRLAFDVGKARIGVARCDAEAILAIPVVTLKRDRYGGDIDEAAELVAEHGAIEAIVGLPVSLGGKRTPSTRDARDWASALARAISPVMVRLVDERLSTVSAHQALHASGRHEKDFRGVVDQAAAVVILNQALEAERSTGSPIGETVTPTRRDSR</sequence>
<gene>
    <name evidence="7" type="primary">ruvX</name>
    <name evidence="7" type="ORF">HPC72_05470</name>
</gene>
<dbReference type="SMART" id="SM00732">
    <property type="entry name" value="YqgFc"/>
    <property type="match status" value="1"/>
</dbReference>
<dbReference type="PANTHER" id="PTHR33317">
    <property type="entry name" value="POLYNUCLEOTIDYL TRANSFERASE, RIBONUCLEASE H-LIKE SUPERFAMILY PROTEIN"/>
    <property type="match status" value="1"/>
</dbReference>
<evidence type="ECO:0000256" key="1">
    <source>
        <dbReference type="ARBA" id="ARBA00022490"/>
    </source>
</evidence>
<dbReference type="InterPro" id="IPR037027">
    <property type="entry name" value="YqgF/RNaseH-like_dom_sf"/>
</dbReference>
<dbReference type="Proteomes" id="UP000504752">
    <property type="component" value="Chromosome"/>
</dbReference>
<dbReference type="Pfam" id="PF03652">
    <property type="entry name" value="RuvX"/>
    <property type="match status" value="1"/>
</dbReference>
<keyword evidence="3 5" id="KW-0540">Nuclease</keyword>
<evidence type="ECO:0000256" key="2">
    <source>
        <dbReference type="ARBA" id="ARBA00022517"/>
    </source>
</evidence>
<keyword evidence="4 5" id="KW-0378">Hydrolase</keyword>
<dbReference type="GO" id="GO:0004518">
    <property type="term" value="F:nuclease activity"/>
    <property type="evidence" value="ECO:0007669"/>
    <property type="project" value="UniProtKB-KW"/>
</dbReference>
<dbReference type="SUPFAM" id="SSF53098">
    <property type="entry name" value="Ribonuclease H-like"/>
    <property type="match status" value="1"/>
</dbReference>
<dbReference type="AlphaFoldDB" id="A0A6M8AZ11"/>
<accession>A0A6M8AZ11</accession>
<dbReference type="EC" id="3.1.-.-" evidence="5"/>
<dbReference type="GO" id="GO:0016788">
    <property type="term" value="F:hydrolase activity, acting on ester bonds"/>
    <property type="evidence" value="ECO:0007669"/>
    <property type="project" value="UniProtKB-UniRule"/>
</dbReference>
<dbReference type="NCBIfam" id="TIGR00250">
    <property type="entry name" value="RNAse_H_YqgF"/>
    <property type="match status" value="1"/>
</dbReference>
<keyword evidence="1 5" id="KW-0963">Cytoplasm</keyword>
<reference evidence="7 8" key="1">
    <citation type="submission" date="2020-05" db="EMBL/GenBank/DDBJ databases">
        <title>Actinomyces sp. zg-325.</title>
        <authorList>
            <person name="Yang C."/>
        </authorList>
    </citation>
    <scope>NUCLEOTIDE SEQUENCE [LARGE SCALE GENOMIC DNA]</scope>
    <source>
        <strain evidence="8">zg-325</strain>
    </source>
</reference>
<evidence type="ECO:0000256" key="3">
    <source>
        <dbReference type="ARBA" id="ARBA00022722"/>
    </source>
</evidence>
<keyword evidence="2 5" id="KW-0690">Ribosome biogenesis</keyword>
<dbReference type="RefSeq" id="WP_159523832.1">
    <property type="nucleotide sequence ID" value="NZ_CP053642.1"/>
</dbReference>
<evidence type="ECO:0000256" key="4">
    <source>
        <dbReference type="ARBA" id="ARBA00022801"/>
    </source>
</evidence>
<dbReference type="GO" id="GO:0000967">
    <property type="term" value="P:rRNA 5'-end processing"/>
    <property type="evidence" value="ECO:0007669"/>
    <property type="project" value="UniProtKB-UniRule"/>
</dbReference>
<dbReference type="GO" id="GO:0005829">
    <property type="term" value="C:cytosol"/>
    <property type="evidence" value="ECO:0007669"/>
    <property type="project" value="TreeGrafter"/>
</dbReference>
<comment type="function">
    <text evidence="5">Could be a nuclease involved in processing of the 5'-end of pre-16S rRNA.</text>
</comment>
<dbReference type="KEGG" id="amam:HPC72_05470"/>
<dbReference type="Gene3D" id="3.30.420.140">
    <property type="entry name" value="YqgF/RNase H-like domain"/>
    <property type="match status" value="1"/>
</dbReference>
<organism evidence="7 8">
    <name type="scientific">Actinomyces marmotae</name>
    <dbReference type="NCBI Taxonomy" id="2737173"/>
    <lineage>
        <taxon>Bacteria</taxon>
        <taxon>Bacillati</taxon>
        <taxon>Actinomycetota</taxon>
        <taxon>Actinomycetes</taxon>
        <taxon>Actinomycetales</taxon>
        <taxon>Actinomycetaceae</taxon>
        <taxon>Actinomyces</taxon>
    </lineage>
</organism>
<evidence type="ECO:0000259" key="6">
    <source>
        <dbReference type="SMART" id="SM00732"/>
    </source>
</evidence>
<evidence type="ECO:0000256" key="5">
    <source>
        <dbReference type="HAMAP-Rule" id="MF_00651"/>
    </source>
</evidence>
<evidence type="ECO:0000313" key="7">
    <source>
        <dbReference type="EMBL" id="QKD79769.1"/>
    </source>
</evidence>
<feature type="domain" description="YqgF/RNase H-like" evidence="6">
    <location>
        <begin position="4"/>
        <end position="105"/>
    </location>
</feature>
<comment type="subcellular location">
    <subcellularLocation>
        <location evidence="5">Cytoplasm</location>
    </subcellularLocation>
</comment>
<dbReference type="InterPro" id="IPR005227">
    <property type="entry name" value="YqgF"/>
</dbReference>
<dbReference type="InterPro" id="IPR012337">
    <property type="entry name" value="RNaseH-like_sf"/>
</dbReference>
<dbReference type="CDD" id="cd16964">
    <property type="entry name" value="YqgF"/>
    <property type="match status" value="1"/>
</dbReference>